<gene>
    <name evidence="2" type="ORF">PEVE_00002523</name>
</gene>
<dbReference type="EMBL" id="CALNXI010001149">
    <property type="protein sequence ID" value="CAH3157528.1"/>
    <property type="molecule type" value="Genomic_DNA"/>
</dbReference>
<dbReference type="SMART" id="SM00442">
    <property type="entry name" value="FGF"/>
    <property type="match status" value="1"/>
</dbReference>
<dbReference type="InterPro" id="IPR056378">
    <property type="entry name" value="Let-756-like_FGF"/>
</dbReference>
<comment type="caution">
    <text evidence="2">The sequence shown here is derived from an EMBL/GenBank/DDBJ whole genome shotgun (WGS) entry which is preliminary data.</text>
</comment>
<evidence type="ECO:0000256" key="1">
    <source>
        <dbReference type="ARBA" id="ARBA00007936"/>
    </source>
</evidence>
<reference evidence="2 3" key="1">
    <citation type="submission" date="2022-05" db="EMBL/GenBank/DDBJ databases">
        <authorList>
            <consortium name="Genoscope - CEA"/>
            <person name="William W."/>
        </authorList>
    </citation>
    <scope>NUCLEOTIDE SEQUENCE [LARGE SCALE GENOMIC DNA]</scope>
</reference>
<keyword evidence="3" id="KW-1185">Reference proteome</keyword>
<evidence type="ECO:0000313" key="3">
    <source>
        <dbReference type="Proteomes" id="UP001159427"/>
    </source>
</evidence>
<organism evidence="2 3">
    <name type="scientific">Porites evermanni</name>
    <dbReference type="NCBI Taxonomy" id="104178"/>
    <lineage>
        <taxon>Eukaryota</taxon>
        <taxon>Metazoa</taxon>
        <taxon>Cnidaria</taxon>
        <taxon>Anthozoa</taxon>
        <taxon>Hexacorallia</taxon>
        <taxon>Scleractinia</taxon>
        <taxon>Fungiina</taxon>
        <taxon>Poritidae</taxon>
        <taxon>Porites</taxon>
    </lineage>
</organism>
<dbReference type="InterPro" id="IPR008996">
    <property type="entry name" value="IL1/FGF"/>
</dbReference>
<dbReference type="SUPFAM" id="SSF50353">
    <property type="entry name" value="Cytokine"/>
    <property type="match status" value="1"/>
</dbReference>
<dbReference type="InterPro" id="IPR002209">
    <property type="entry name" value="Fibroblast_GF_fam"/>
</dbReference>
<protein>
    <recommendedName>
        <fullName evidence="4">FGF</fullName>
    </recommendedName>
</protein>
<dbReference type="Pfam" id="PF00167">
    <property type="entry name" value="FGF"/>
    <property type="match status" value="1"/>
</dbReference>
<evidence type="ECO:0000313" key="2">
    <source>
        <dbReference type="EMBL" id="CAH3157528.1"/>
    </source>
</evidence>
<dbReference type="Proteomes" id="UP001159427">
    <property type="component" value="Unassembled WGS sequence"/>
</dbReference>
<proteinExistence type="inferred from homology"/>
<sequence>MVDVEHAFRRGKKYEWVLTKPSALLQAKTVQWTAAKINLNIFSLRDVGEASQEKIAFANIKLFSKNHWFLWIEDNGDVSGTQVQGYEVTLQLQSFGNSLVRIYSPKMGRFIAMDSNGRLFSTKNKTDSTIFKHVKEMNGFHTFSSHKYYRETPHDMYIALQKDGIPRKGNKTCRLHKGSQFLII</sequence>
<accession>A0ABN8Q8J4</accession>
<dbReference type="Gene3D" id="2.80.10.50">
    <property type="match status" value="1"/>
</dbReference>
<name>A0ABN8Q8J4_9CNID</name>
<dbReference type="CDD" id="cd00058">
    <property type="entry name" value="beta-trefoil_FGF"/>
    <property type="match status" value="1"/>
</dbReference>
<comment type="similarity">
    <text evidence="1">Belongs to the heparin-binding growth factors family.</text>
</comment>
<evidence type="ECO:0008006" key="4">
    <source>
        <dbReference type="Google" id="ProtNLM"/>
    </source>
</evidence>
<dbReference type="PANTHER" id="PTHR11486">
    <property type="entry name" value="FIBROBLAST GROWTH FACTOR"/>
    <property type="match status" value="1"/>
</dbReference>